<evidence type="ECO:0000313" key="1">
    <source>
        <dbReference type="EMBL" id="KAI3804099.1"/>
    </source>
</evidence>
<reference evidence="1 2" key="2">
    <citation type="journal article" date="2022" name="Mol. Ecol. Resour.">
        <title>The genomes of chicory, endive, great burdock and yacon provide insights into Asteraceae paleo-polyploidization history and plant inulin production.</title>
        <authorList>
            <person name="Fan W."/>
            <person name="Wang S."/>
            <person name="Wang H."/>
            <person name="Wang A."/>
            <person name="Jiang F."/>
            <person name="Liu H."/>
            <person name="Zhao H."/>
            <person name="Xu D."/>
            <person name="Zhang Y."/>
        </authorList>
    </citation>
    <scope>NUCLEOTIDE SEQUENCE [LARGE SCALE GENOMIC DNA]</scope>
    <source>
        <strain evidence="2">cv. Yunnan</strain>
        <tissue evidence="1">Leaves</tissue>
    </source>
</reference>
<keyword evidence="2" id="KW-1185">Reference proteome</keyword>
<reference evidence="2" key="1">
    <citation type="journal article" date="2022" name="Mol. Ecol. Resour.">
        <title>The genomes of chicory, endive, great burdock and yacon provide insights into Asteraceae palaeo-polyploidization history and plant inulin production.</title>
        <authorList>
            <person name="Fan W."/>
            <person name="Wang S."/>
            <person name="Wang H."/>
            <person name="Wang A."/>
            <person name="Jiang F."/>
            <person name="Liu H."/>
            <person name="Zhao H."/>
            <person name="Xu D."/>
            <person name="Zhang Y."/>
        </authorList>
    </citation>
    <scope>NUCLEOTIDE SEQUENCE [LARGE SCALE GENOMIC DNA]</scope>
    <source>
        <strain evidence="2">cv. Yunnan</strain>
    </source>
</reference>
<dbReference type="Proteomes" id="UP001056120">
    <property type="component" value="Linkage Group LG10"/>
</dbReference>
<proteinExistence type="predicted"/>
<protein>
    <submittedName>
        <fullName evidence="1">Uncharacterized protein</fullName>
    </submittedName>
</protein>
<organism evidence="1 2">
    <name type="scientific">Smallanthus sonchifolius</name>
    <dbReference type="NCBI Taxonomy" id="185202"/>
    <lineage>
        <taxon>Eukaryota</taxon>
        <taxon>Viridiplantae</taxon>
        <taxon>Streptophyta</taxon>
        <taxon>Embryophyta</taxon>
        <taxon>Tracheophyta</taxon>
        <taxon>Spermatophyta</taxon>
        <taxon>Magnoliopsida</taxon>
        <taxon>eudicotyledons</taxon>
        <taxon>Gunneridae</taxon>
        <taxon>Pentapetalae</taxon>
        <taxon>asterids</taxon>
        <taxon>campanulids</taxon>
        <taxon>Asterales</taxon>
        <taxon>Asteraceae</taxon>
        <taxon>Asteroideae</taxon>
        <taxon>Heliantheae alliance</taxon>
        <taxon>Millerieae</taxon>
        <taxon>Smallanthus</taxon>
    </lineage>
</organism>
<evidence type="ECO:0000313" key="2">
    <source>
        <dbReference type="Proteomes" id="UP001056120"/>
    </source>
</evidence>
<sequence>MGRRKVCRWSTIATKLPGRSDNKIKNYWNTNLRKRVKQDQLHHKSSGYYNPAKGKENSTRNQIEETSSSGSSSSSPSTSSSPTASTARMQSLSSSASNFDGSLACSNLIPSFGFENAGGFWTDPLLTDVDSVPMNQCSSCFDLAQASSHDMLTDDEFLRSTMNLYDEYHRQLQK</sequence>
<dbReference type="EMBL" id="CM042027">
    <property type="protein sequence ID" value="KAI3804099.1"/>
    <property type="molecule type" value="Genomic_DNA"/>
</dbReference>
<gene>
    <name evidence="1" type="ORF">L1987_32269</name>
</gene>
<name>A0ACB9I795_9ASTR</name>
<accession>A0ACB9I795</accession>
<comment type="caution">
    <text evidence="1">The sequence shown here is derived from an EMBL/GenBank/DDBJ whole genome shotgun (WGS) entry which is preliminary data.</text>
</comment>